<comment type="caution">
    <text evidence="1">The sequence shown here is derived from an EMBL/GenBank/DDBJ whole genome shotgun (WGS) entry which is preliminary data.</text>
</comment>
<reference evidence="1 2" key="1">
    <citation type="submission" date="2019-05" db="EMBL/GenBank/DDBJ databases">
        <title>Another draft genome of Portunus trituberculatus and its Hox gene families provides insights of decapod evolution.</title>
        <authorList>
            <person name="Jeong J.-H."/>
            <person name="Song I."/>
            <person name="Kim S."/>
            <person name="Choi T."/>
            <person name="Kim D."/>
            <person name="Ryu S."/>
            <person name="Kim W."/>
        </authorList>
    </citation>
    <scope>NUCLEOTIDE SEQUENCE [LARGE SCALE GENOMIC DNA]</scope>
    <source>
        <tissue evidence="1">Muscle</tissue>
    </source>
</reference>
<accession>A0A5B7FSB7</accession>
<dbReference type="AlphaFoldDB" id="A0A5B7FSB7"/>
<dbReference type="Proteomes" id="UP000324222">
    <property type="component" value="Unassembled WGS sequence"/>
</dbReference>
<protein>
    <submittedName>
        <fullName evidence="1">Uncharacterized protein</fullName>
    </submittedName>
</protein>
<proteinExistence type="predicted"/>
<evidence type="ECO:0000313" key="2">
    <source>
        <dbReference type="Proteomes" id="UP000324222"/>
    </source>
</evidence>
<name>A0A5B7FSB7_PORTR</name>
<sequence length="68" mass="7811">MKRSKIVLASHHKQDKVYLCPCSETTRLGMLIDIQYTGILVIPILELDNDIGREQEDRYLFTIMCAAV</sequence>
<keyword evidence="2" id="KW-1185">Reference proteome</keyword>
<evidence type="ECO:0000313" key="1">
    <source>
        <dbReference type="EMBL" id="MPC48277.1"/>
    </source>
</evidence>
<dbReference type="EMBL" id="VSRR010008201">
    <property type="protein sequence ID" value="MPC48277.1"/>
    <property type="molecule type" value="Genomic_DNA"/>
</dbReference>
<gene>
    <name evidence="1" type="ORF">E2C01_042045</name>
</gene>
<organism evidence="1 2">
    <name type="scientific">Portunus trituberculatus</name>
    <name type="common">Swimming crab</name>
    <name type="synonym">Neptunus trituberculatus</name>
    <dbReference type="NCBI Taxonomy" id="210409"/>
    <lineage>
        <taxon>Eukaryota</taxon>
        <taxon>Metazoa</taxon>
        <taxon>Ecdysozoa</taxon>
        <taxon>Arthropoda</taxon>
        <taxon>Crustacea</taxon>
        <taxon>Multicrustacea</taxon>
        <taxon>Malacostraca</taxon>
        <taxon>Eumalacostraca</taxon>
        <taxon>Eucarida</taxon>
        <taxon>Decapoda</taxon>
        <taxon>Pleocyemata</taxon>
        <taxon>Brachyura</taxon>
        <taxon>Eubrachyura</taxon>
        <taxon>Portunoidea</taxon>
        <taxon>Portunidae</taxon>
        <taxon>Portuninae</taxon>
        <taxon>Portunus</taxon>
    </lineage>
</organism>